<dbReference type="PANTHER" id="PTHR10815:SF13">
    <property type="entry name" value="METHYLATED-DNA--PROTEIN-CYSTEINE METHYLTRANSFERASE"/>
    <property type="match status" value="1"/>
</dbReference>
<evidence type="ECO:0000256" key="6">
    <source>
        <dbReference type="ARBA" id="ARBA00049348"/>
    </source>
</evidence>
<dbReference type="NCBIfam" id="TIGR00589">
    <property type="entry name" value="ogt"/>
    <property type="match status" value="1"/>
</dbReference>
<evidence type="ECO:0000313" key="8">
    <source>
        <dbReference type="EMBL" id="XAU14024.1"/>
    </source>
</evidence>
<comment type="catalytic activity">
    <reaction evidence="1">
        <text>a 4-O-methyl-thymidine in DNA + L-cysteinyl-[protein] = a thymidine in DNA + S-methyl-L-cysteinyl-[protein]</text>
        <dbReference type="Rhea" id="RHEA:53428"/>
        <dbReference type="Rhea" id="RHEA-COMP:10131"/>
        <dbReference type="Rhea" id="RHEA-COMP:10132"/>
        <dbReference type="Rhea" id="RHEA-COMP:13555"/>
        <dbReference type="Rhea" id="RHEA-COMP:13556"/>
        <dbReference type="ChEBI" id="CHEBI:29950"/>
        <dbReference type="ChEBI" id="CHEBI:82612"/>
        <dbReference type="ChEBI" id="CHEBI:137386"/>
        <dbReference type="ChEBI" id="CHEBI:137387"/>
        <dbReference type="EC" id="2.1.1.63"/>
    </reaction>
</comment>
<dbReference type="InterPro" id="IPR014048">
    <property type="entry name" value="MethylDNA_cys_MeTrfase_DNA-bd"/>
</dbReference>
<evidence type="ECO:0000256" key="1">
    <source>
        <dbReference type="ARBA" id="ARBA00001286"/>
    </source>
</evidence>
<name>A0ABZ3H8T8_9BACT</name>
<dbReference type="InterPro" id="IPR036217">
    <property type="entry name" value="MethylDNA_cys_MeTrfase_DNAb"/>
</dbReference>
<protein>
    <submittedName>
        <fullName evidence="8">MGMT family protein</fullName>
        <ecNumber evidence="8">2.1.1.63</ecNumber>
    </submittedName>
</protein>
<evidence type="ECO:0000256" key="2">
    <source>
        <dbReference type="ARBA" id="ARBA00022603"/>
    </source>
</evidence>
<keyword evidence="3 8" id="KW-0808">Transferase</keyword>
<dbReference type="CDD" id="cd06445">
    <property type="entry name" value="ATase"/>
    <property type="match status" value="1"/>
</dbReference>
<dbReference type="EC" id="2.1.1.63" evidence="8"/>
<dbReference type="PROSITE" id="PS00374">
    <property type="entry name" value="MGMT"/>
    <property type="match status" value="1"/>
</dbReference>
<reference evidence="8 9" key="1">
    <citation type="submission" date="2024-03" db="EMBL/GenBank/DDBJ databases">
        <title>Sulfurimonas sp. HSL3-1.</title>
        <authorList>
            <person name="Wang S."/>
        </authorList>
    </citation>
    <scope>NUCLEOTIDE SEQUENCE [LARGE SCALE GENOMIC DNA]</scope>
    <source>
        <strain evidence="8 9">HSL3-1</strain>
    </source>
</reference>
<dbReference type="Proteomes" id="UP001447842">
    <property type="component" value="Chromosome"/>
</dbReference>
<dbReference type="RefSeq" id="WP_345971854.1">
    <property type="nucleotide sequence ID" value="NZ_CP147920.1"/>
</dbReference>
<dbReference type="EMBL" id="CP147920">
    <property type="protein sequence ID" value="XAU14024.1"/>
    <property type="molecule type" value="Genomic_DNA"/>
</dbReference>
<keyword evidence="5" id="KW-0234">DNA repair</keyword>
<evidence type="ECO:0000313" key="9">
    <source>
        <dbReference type="Proteomes" id="UP001447842"/>
    </source>
</evidence>
<evidence type="ECO:0000259" key="7">
    <source>
        <dbReference type="Pfam" id="PF01035"/>
    </source>
</evidence>
<evidence type="ECO:0000256" key="5">
    <source>
        <dbReference type="ARBA" id="ARBA00023204"/>
    </source>
</evidence>
<dbReference type="Gene3D" id="1.10.10.10">
    <property type="entry name" value="Winged helix-like DNA-binding domain superfamily/Winged helix DNA-binding domain"/>
    <property type="match status" value="1"/>
</dbReference>
<keyword evidence="9" id="KW-1185">Reference proteome</keyword>
<evidence type="ECO:0000256" key="4">
    <source>
        <dbReference type="ARBA" id="ARBA00022763"/>
    </source>
</evidence>
<evidence type="ECO:0000256" key="3">
    <source>
        <dbReference type="ARBA" id="ARBA00022679"/>
    </source>
</evidence>
<accession>A0ABZ3H8T8</accession>
<keyword evidence="4" id="KW-0227">DNA damage</keyword>
<dbReference type="SUPFAM" id="SSF46767">
    <property type="entry name" value="Methylated DNA-protein cysteine methyltransferase, C-terminal domain"/>
    <property type="match status" value="1"/>
</dbReference>
<comment type="catalytic activity">
    <reaction evidence="6">
        <text>a 6-O-methyl-2'-deoxyguanosine in DNA + L-cysteinyl-[protein] = S-methyl-L-cysteinyl-[protein] + a 2'-deoxyguanosine in DNA</text>
        <dbReference type="Rhea" id="RHEA:24000"/>
        <dbReference type="Rhea" id="RHEA-COMP:10131"/>
        <dbReference type="Rhea" id="RHEA-COMP:10132"/>
        <dbReference type="Rhea" id="RHEA-COMP:11367"/>
        <dbReference type="Rhea" id="RHEA-COMP:11368"/>
        <dbReference type="ChEBI" id="CHEBI:29950"/>
        <dbReference type="ChEBI" id="CHEBI:82612"/>
        <dbReference type="ChEBI" id="CHEBI:85445"/>
        <dbReference type="ChEBI" id="CHEBI:85448"/>
        <dbReference type="EC" id="2.1.1.63"/>
    </reaction>
</comment>
<dbReference type="GO" id="GO:0003908">
    <property type="term" value="F:methylated-DNA-[protein]-cysteine S-methyltransferase activity"/>
    <property type="evidence" value="ECO:0007669"/>
    <property type="project" value="UniProtKB-EC"/>
</dbReference>
<sequence length="104" mass="11321">MSGTPFQRAVWDALKRIPEGRVTTYGDLAAYLETRAVRAVGTAVGKNPYAPDVPCHRVVRSDGHIGSYSGEGGVKRKISLLASEGVHVSAGRVRDFAEKRHRFV</sequence>
<dbReference type="PANTHER" id="PTHR10815">
    <property type="entry name" value="METHYLATED-DNA--PROTEIN-CYSTEINE METHYLTRANSFERASE"/>
    <property type="match status" value="1"/>
</dbReference>
<gene>
    <name evidence="8" type="ORF">WCY31_07110</name>
</gene>
<dbReference type="Pfam" id="PF01035">
    <property type="entry name" value="DNA_binding_1"/>
    <property type="match status" value="1"/>
</dbReference>
<feature type="domain" description="Methylated-DNA-[protein]-cysteine S-methyltransferase DNA binding" evidence="7">
    <location>
        <begin position="5"/>
        <end position="86"/>
    </location>
</feature>
<dbReference type="InterPro" id="IPR036388">
    <property type="entry name" value="WH-like_DNA-bd_sf"/>
</dbReference>
<proteinExistence type="predicted"/>
<dbReference type="InterPro" id="IPR001497">
    <property type="entry name" value="MethylDNA_cys_MeTrfase_AS"/>
</dbReference>
<organism evidence="8 9">
    <name type="scientific">Sulfurimonas diazotrophicus</name>
    <dbReference type="NCBI Taxonomy" id="3131939"/>
    <lineage>
        <taxon>Bacteria</taxon>
        <taxon>Pseudomonadati</taxon>
        <taxon>Campylobacterota</taxon>
        <taxon>Epsilonproteobacteria</taxon>
        <taxon>Campylobacterales</taxon>
        <taxon>Sulfurimonadaceae</taxon>
        <taxon>Sulfurimonas</taxon>
    </lineage>
</organism>
<dbReference type="GO" id="GO:0032259">
    <property type="term" value="P:methylation"/>
    <property type="evidence" value="ECO:0007669"/>
    <property type="project" value="UniProtKB-KW"/>
</dbReference>
<keyword evidence="2 8" id="KW-0489">Methyltransferase</keyword>